<organism evidence="2">
    <name type="scientific">Arundo donax</name>
    <name type="common">Giant reed</name>
    <name type="synonym">Donax arundinaceus</name>
    <dbReference type="NCBI Taxonomy" id="35708"/>
    <lineage>
        <taxon>Eukaryota</taxon>
        <taxon>Viridiplantae</taxon>
        <taxon>Streptophyta</taxon>
        <taxon>Embryophyta</taxon>
        <taxon>Tracheophyta</taxon>
        <taxon>Spermatophyta</taxon>
        <taxon>Magnoliopsida</taxon>
        <taxon>Liliopsida</taxon>
        <taxon>Poales</taxon>
        <taxon>Poaceae</taxon>
        <taxon>PACMAD clade</taxon>
        <taxon>Arundinoideae</taxon>
        <taxon>Arundineae</taxon>
        <taxon>Arundo</taxon>
    </lineage>
</organism>
<sequence>MRSGSAPPRCGRVGTDGLRPSAPTSKPPLAPSTWLNRTPQSVTSRSSSLLPPPGDGTGARSRIPISSPRHTPGLASWM</sequence>
<dbReference type="AlphaFoldDB" id="A0A0A9HEQ7"/>
<feature type="region of interest" description="Disordered" evidence="1">
    <location>
        <begin position="1"/>
        <end position="78"/>
    </location>
</feature>
<protein>
    <submittedName>
        <fullName evidence="2">Uncharacterized protein</fullName>
    </submittedName>
</protein>
<reference evidence="2" key="2">
    <citation type="journal article" date="2015" name="Data Brief">
        <title>Shoot transcriptome of the giant reed, Arundo donax.</title>
        <authorList>
            <person name="Barrero R.A."/>
            <person name="Guerrero F.D."/>
            <person name="Moolhuijzen P."/>
            <person name="Goolsby J.A."/>
            <person name="Tidwell J."/>
            <person name="Bellgard S.E."/>
            <person name="Bellgard M.I."/>
        </authorList>
    </citation>
    <scope>NUCLEOTIDE SEQUENCE</scope>
    <source>
        <tissue evidence="2">Shoot tissue taken approximately 20 cm above the soil surface</tissue>
    </source>
</reference>
<evidence type="ECO:0000256" key="1">
    <source>
        <dbReference type="SAM" id="MobiDB-lite"/>
    </source>
</evidence>
<reference evidence="2" key="1">
    <citation type="submission" date="2014-09" db="EMBL/GenBank/DDBJ databases">
        <authorList>
            <person name="Magalhaes I.L.F."/>
            <person name="Oliveira U."/>
            <person name="Santos F.R."/>
            <person name="Vidigal T.H.D.A."/>
            <person name="Brescovit A.D."/>
            <person name="Santos A.J."/>
        </authorList>
    </citation>
    <scope>NUCLEOTIDE SEQUENCE</scope>
    <source>
        <tissue evidence="2">Shoot tissue taken approximately 20 cm above the soil surface</tissue>
    </source>
</reference>
<accession>A0A0A9HEQ7</accession>
<dbReference type="EMBL" id="GBRH01162659">
    <property type="protein sequence ID" value="JAE35237.1"/>
    <property type="molecule type" value="Transcribed_RNA"/>
</dbReference>
<name>A0A0A9HEQ7_ARUDO</name>
<evidence type="ECO:0000313" key="2">
    <source>
        <dbReference type="EMBL" id="JAE35237.1"/>
    </source>
</evidence>
<proteinExistence type="predicted"/>
<feature type="compositionally biased region" description="Polar residues" evidence="1">
    <location>
        <begin position="33"/>
        <end position="49"/>
    </location>
</feature>